<accession>A0ABT7U8V7</accession>
<dbReference type="Gene3D" id="3.40.50.300">
    <property type="entry name" value="P-loop containing nucleotide triphosphate hydrolases"/>
    <property type="match status" value="2"/>
</dbReference>
<keyword evidence="4" id="KW-1185">Reference proteome</keyword>
<feature type="domain" description="Helicase C-terminal" evidence="2">
    <location>
        <begin position="553"/>
        <end position="730"/>
    </location>
</feature>
<reference evidence="4" key="2">
    <citation type="submission" date="2023-07" db="EMBL/GenBank/DDBJ databases">
        <title>Identification and characterization of horizontal gene transfer across gut microbiota members of farm animals based on homology search.</title>
        <authorList>
            <person name="Schwarzerova J."/>
            <person name="Nykrynova M."/>
            <person name="Jureckova K."/>
            <person name="Cejkova D."/>
            <person name="Rychlik I."/>
        </authorList>
    </citation>
    <scope>NUCLEOTIDE SEQUENCE [LARGE SCALE GENOMIC DNA]</scope>
    <source>
        <strain evidence="4">ET4</strain>
    </source>
</reference>
<name>A0ABT7U8V7_9BACE</name>
<dbReference type="Proteomes" id="UP001228403">
    <property type="component" value="Unassembled WGS sequence"/>
</dbReference>
<dbReference type="SUPFAM" id="SSF52540">
    <property type="entry name" value="P-loop containing nucleoside triphosphate hydrolases"/>
    <property type="match status" value="2"/>
</dbReference>
<evidence type="ECO:0000259" key="1">
    <source>
        <dbReference type="PROSITE" id="PS51192"/>
    </source>
</evidence>
<keyword evidence="3" id="KW-0347">Helicase</keyword>
<dbReference type="Pfam" id="PF04851">
    <property type="entry name" value="ResIII"/>
    <property type="match status" value="1"/>
</dbReference>
<dbReference type="PROSITE" id="PS51194">
    <property type="entry name" value="HELICASE_CTER"/>
    <property type="match status" value="1"/>
</dbReference>
<dbReference type="CDD" id="cd17926">
    <property type="entry name" value="DEXHc_RE"/>
    <property type="match status" value="1"/>
</dbReference>
<dbReference type="PANTHER" id="PTHR47396">
    <property type="entry name" value="TYPE I RESTRICTION ENZYME ECOKI R PROTEIN"/>
    <property type="match status" value="1"/>
</dbReference>
<evidence type="ECO:0000313" key="4">
    <source>
        <dbReference type="Proteomes" id="UP001228403"/>
    </source>
</evidence>
<sequence length="759" mass="87658">MLKTDIIWPEYRRYKSRTEWEPIGFFSDCLCNTTHFDLMLGFFSSSAINVLANGFAVFLYNGGKMRLIINDILTEADRNAIATGNGNVDIPYFDISDLKKIKTVLSERDNHFFNCLAWLIRHNRLDIKIITPKSGIGISHTKSGIFSDGINEVGFDGSCNFSRTALVENIESLTVSCDWDSKIDVAKIRSIKDDFENVFQEKDDDVVYLTANQVKTHIAENFPDKSISELLESEYNILRNQCQQESVSEYIVNALSYAKERLSVIIARLKKTEIENMESSTTNNEPRFPYSSGPRDYQIQAFENWKNNKQRGLFAMATGTGKTITSLNCLLNIYQKLGYYKALILVPTITLVEQWEKECEKFNFSNIIKVCSKYNGWQASLANIRMLELSDPNSKWSYIIISTYASFIKPSNFLELNQFPRNKLLLIADEAHNMGGGLIAKRLNDIKYLRRIGLSATPERQFDEEGNARLMNFFGCDKEYTFEYSMAEAIKNKALCKYYYYPHLVKLTSDEMSKYIELSRKIAKIINRDDSDSKEILKRLLLKRKQIIHKAENKKKIFEAILKDHFSRVGTLQYTLVYVPEGNQLDDRNADIFDTRERIMDDDDCMHLIDDYTRIVRDLDPHIVVRQFTSESIDRDRILTDFADGNINVLTSMKCLDEGIDVPRSELAIFCASTGNPRQFIQRRGRVLRMHKDKRFAIIHDLIVVPEIDIVSDSYELEKNLVMTEIARVRDFALLSENCNDTLNALDDILNRYQISLYN</sequence>
<dbReference type="PROSITE" id="PS51192">
    <property type="entry name" value="HELICASE_ATP_BIND_1"/>
    <property type="match status" value="1"/>
</dbReference>
<gene>
    <name evidence="3" type="ORF">QUW02_09960</name>
</gene>
<dbReference type="InterPro" id="IPR050742">
    <property type="entry name" value="Helicase_Restrict-Modif_Enz"/>
</dbReference>
<protein>
    <submittedName>
        <fullName evidence="3">DEAD/DEAH box helicase family protein</fullName>
    </submittedName>
</protein>
<dbReference type="Pfam" id="PF00271">
    <property type="entry name" value="Helicase_C"/>
    <property type="match status" value="1"/>
</dbReference>
<evidence type="ECO:0000259" key="2">
    <source>
        <dbReference type="PROSITE" id="PS51194"/>
    </source>
</evidence>
<dbReference type="InterPro" id="IPR027417">
    <property type="entry name" value="P-loop_NTPase"/>
</dbReference>
<dbReference type="SMART" id="SM00490">
    <property type="entry name" value="HELICc"/>
    <property type="match status" value="1"/>
</dbReference>
<dbReference type="InterPro" id="IPR001650">
    <property type="entry name" value="Helicase_C-like"/>
</dbReference>
<dbReference type="InterPro" id="IPR014001">
    <property type="entry name" value="Helicase_ATP-bd"/>
</dbReference>
<dbReference type="GO" id="GO:0004386">
    <property type="term" value="F:helicase activity"/>
    <property type="evidence" value="ECO:0007669"/>
    <property type="project" value="UniProtKB-KW"/>
</dbReference>
<comment type="caution">
    <text evidence="3">The sequence shown here is derived from an EMBL/GenBank/DDBJ whole genome shotgun (WGS) entry which is preliminary data.</text>
</comment>
<keyword evidence="3" id="KW-0067">ATP-binding</keyword>
<dbReference type="InterPro" id="IPR006935">
    <property type="entry name" value="Helicase/UvrB_N"/>
</dbReference>
<dbReference type="EMBL" id="JAUDCF010000025">
    <property type="protein sequence ID" value="MDM8146238.1"/>
    <property type="molecule type" value="Genomic_DNA"/>
</dbReference>
<dbReference type="SMART" id="SM00487">
    <property type="entry name" value="DEXDc"/>
    <property type="match status" value="1"/>
</dbReference>
<evidence type="ECO:0000313" key="3">
    <source>
        <dbReference type="EMBL" id="MDM8146238.1"/>
    </source>
</evidence>
<organism evidence="3 4">
    <name type="scientific">Bacteroides eggerthii</name>
    <dbReference type="NCBI Taxonomy" id="28111"/>
    <lineage>
        <taxon>Bacteria</taxon>
        <taxon>Pseudomonadati</taxon>
        <taxon>Bacteroidota</taxon>
        <taxon>Bacteroidia</taxon>
        <taxon>Bacteroidales</taxon>
        <taxon>Bacteroidaceae</taxon>
        <taxon>Bacteroides</taxon>
    </lineage>
</organism>
<keyword evidence="3" id="KW-0378">Hydrolase</keyword>
<reference evidence="3 4" key="1">
    <citation type="submission" date="2023-06" db="EMBL/GenBank/DDBJ databases">
        <authorList>
            <person name="Zeman M."/>
            <person name="Kubasova T."/>
            <person name="Jahodarova E."/>
            <person name="Nykrynova M."/>
            <person name="Rychlik I."/>
        </authorList>
    </citation>
    <scope>NUCLEOTIDE SEQUENCE [LARGE SCALE GENOMIC DNA]</scope>
    <source>
        <strain evidence="3 4">ET4</strain>
    </source>
</reference>
<keyword evidence="3" id="KW-0547">Nucleotide-binding</keyword>
<dbReference type="PANTHER" id="PTHR47396:SF1">
    <property type="entry name" value="ATP-DEPENDENT HELICASE IRC3-RELATED"/>
    <property type="match status" value="1"/>
</dbReference>
<feature type="domain" description="Helicase ATP-binding" evidence="1">
    <location>
        <begin position="303"/>
        <end position="476"/>
    </location>
</feature>
<proteinExistence type="predicted"/>